<dbReference type="EMBL" id="FWXZ01000007">
    <property type="protein sequence ID" value="SMC83073.1"/>
    <property type="molecule type" value="Genomic_DNA"/>
</dbReference>
<dbReference type="Proteomes" id="UP000192328">
    <property type="component" value="Unassembled WGS sequence"/>
</dbReference>
<evidence type="ECO:0000313" key="2">
    <source>
        <dbReference type="Proteomes" id="UP000192328"/>
    </source>
</evidence>
<reference evidence="1" key="1">
    <citation type="submission" date="2017-04" db="EMBL/GenBank/DDBJ databases">
        <authorList>
            <person name="Varghese N."/>
            <person name="Submissions S."/>
        </authorList>
    </citation>
    <scope>NUCLEOTIDE SEQUENCE</scope>
    <source>
        <strain evidence="1">WTE2008</strain>
    </source>
</reference>
<name>A0AC61PPM6_9FIRM</name>
<accession>A0AC61PPM6</accession>
<organism evidence="1 2">
    <name type="scientific">Aristaeella lactis</name>
    <dbReference type="NCBI Taxonomy" id="3046383"/>
    <lineage>
        <taxon>Bacteria</taxon>
        <taxon>Bacillati</taxon>
        <taxon>Bacillota</taxon>
        <taxon>Clostridia</taxon>
        <taxon>Eubacteriales</taxon>
        <taxon>Aristaeellaceae</taxon>
        <taxon>Aristaeella</taxon>
    </lineage>
</organism>
<protein>
    <submittedName>
        <fullName evidence="1">Four helix bundle protein</fullName>
    </submittedName>
</protein>
<comment type="caution">
    <text evidence="1">The sequence shown here is derived from an EMBL/GenBank/DDBJ whole genome shotgun (WGS) entry which is preliminary data.</text>
</comment>
<keyword evidence="2" id="KW-1185">Reference proteome</keyword>
<sequence length="116" mass="13212">MKENNPIVDKSKAFAIRIIRMCQHIETEKREIVLSRQVLRSGTSIGANVREATRAHSKADFIAKMQIALKEAGETEYWIELLQETGYITEKVGESMLADCRELLKMMSAIIRTAKE</sequence>
<proteinExistence type="predicted"/>
<evidence type="ECO:0000313" key="1">
    <source>
        <dbReference type="EMBL" id="SMC83073.1"/>
    </source>
</evidence>
<gene>
    <name evidence="1" type="ORF">SAMN06297397_2775</name>
</gene>